<dbReference type="SUPFAM" id="SSF109854">
    <property type="entry name" value="DinB/YfiT-like putative metalloenzymes"/>
    <property type="match status" value="1"/>
</dbReference>
<accession>A0A1A8ZX76</accession>
<dbReference type="RefSeq" id="WP_091196252.1">
    <property type="nucleotide sequence ID" value="NZ_LT594324.1"/>
</dbReference>
<organism evidence="2 3">
    <name type="scientific">Micromonospora narathiwatensis</name>
    <dbReference type="NCBI Taxonomy" id="299146"/>
    <lineage>
        <taxon>Bacteria</taxon>
        <taxon>Bacillati</taxon>
        <taxon>Actinomycetota</taxon>
        <taxon>Actinomycetes</taxon>
        <taxon>Micromonosporales</taxon>
        <taxon>Micromonosporaceae</taxon>
        <taxon>Micromonospora</taxon>
    </lineage>
</organism>
<keyword evidence="3" id="KW-1185">Reference proteome</keyword>
<evidence type="ECO:0000313" key="3">
    <source>
        <dbReference type="Proteomes" id="UP000198765"/>
    </source>
</evidence>
<gene>
    <name evidence="2" type="ORF">GA0070621_3169</name>
</gene>
<dbReference type="InterPro" id="IPR024344">
    <property type="entry name" value="MDMPI_metal-binding"/>
</dbReference>
<dbReference type="PATRIC" id="fig|299146.4.peg.3290"/>
<reference evidence="2 3" key="1">
    <citation type="submission" date="2016-06" db="EMBL/GenBank/DDBJ databases">
        <authorList>
            <person name="Kjaerup R.B."/>
            <person name="Dalgaard T.S."/>
            <person name="Juul-Madsen H.R."/>
        </authorList>
    </citation>
    <scope>NUCLEOTIDE SEQUENCE [LARGE SCALE GENOMIC DNA]</scope>
    <source>
        <strain evidence="2 3">DSM 45248</strain>
    </source>
</reference>
<dbReference type="AlphaFoldDB" id="A0A1A8ZX76"/>
<dbReference type="Gene3D" id="1.20.120.450">
    <property type="entry name" value="dinb family like domain"/>
    <property type="match status" value="1"/>
</dbReference>
<proteinExistence type="predicted"/>
<dbReference type="InterPro" id="IPR034660">
    <property type="entry name" value="DinB/YfiT-like"/>
</dbReference>
<name>A0A1A8ZX76_9ACTN</name>
<dbReference type="Proteomes" id="UP000198765">
    <property type="component" value="Chromosome I"/>
</dbReference>
<dbReference type="EMBL" id="LT594324">
    <property type="protein sequence ID" value="SBT48440.1"/>
    <property type="molecule type" value="Genomic_DNA"/>
</dbReference>
<sequence length="197" mass="20753">MTVTADDLDAATSRVAAALGPVTGVDWSRPAGALEWDCRHTAEHLGDTLLSYAAQLVARPDDRYVRFTAVADPDASAAQLLEFATCAARMLALVVRATPSGARAFHPAGHADPEGFAAMGCLEVLLHGEDIASGLGVAVDPPRPVCARVVARLFPDVAAGLAEVDPWDGLRWCAGRLALPGRPRRGRWQWRAAPIGG</sequence>
<feature type="domain" description="Mycothiol-dependent maleylpyruvate isomerase metal-binding" evidence="1">
    <location>
        <begin position="8"/>
        <end position="132"/>
    </location>
</feature>
<dbReference type="Pfam" id="PF11716">
    <property type="entry name" value="MDMPI_N"/>
    <property type="match status" value="1"/>
</dbReference>
<evidence type="ECO:0000313" key="2">
    <source>
        <dbReference type="EMBL" id="SBT48440.1"/>
    </source>
</evidence>
<dbReference type="GO" id="GO:0046872">
    <property type="term" value="F:metal ion binding"/>
    <property type="evidence" value="ECO:0007669"/>
    <property type="project" value="InterPro"/>
</dbReference>
<dbReference type="OrthoDB" id="4453346at2"/>
<protein>
    <submittedName>
        <fullName evidence="2">TIGR03083 family protein</fullName>
    </submittedName>
</protein>
<evidence type="ECO:0000259" key="1">
    <source>
        <dbReference type="Pfam" id="PF11716"/>
    </source>
</evidence>